<dbReference type="OrthoDB" id="9808360at2"/>
<evidence type="ECO:0000313" key="1">
    <source>
        <dbReference type="EMBL" id="ABI56078.1"/>
    </source>
</evidence>
<dbReference type="Proteomes" id="UP000001962">
    <property type="component" value="Chromosome"/>
</dbReference>
<proteinExistence type="predicted"/>
<accession>Q0AAQ9</accession>
<dbReference type="InterPro" id="IPR000944">
    <property type="entry name" value="Tscrpt_reg_Rrf2"/>
</dbReference>
<protein>
    <submittedName>
        <fullName evidence="1">Transcriptional regulator, BadM/Rrf2 family</fullName>
    </submittedName>
</protein>
<dbReference type="SUPFAM" id="SSF46785">
    <property type="entry name" value="Winged helix' DNA-binding domain"/>
    <property type="match status" value="1"/>
</dbReference>
<dbReference type="eggNOG" id="COG1959">
    <property type="taxonomic scope" value="Bacteria"/>
</dbReference>
<gene>
    <name evidence="1" type="ordered locus">Mlg_0724</name>
</gene>
<name>Q0AAQ9_ALKEH</name>
<keyword evidence="2" id="KW-1185">Reference proteome</keyword>
<dbReference type="EMBL" id="CP000453">
    <property type="protein sequence ID" value="ABI56078.1"/>
    <property type="molecule type" value="Genomic_DNA"/>
</dbReference>
<dbReference type="PANTHER" id="PTHR33221">
    <property type="entry name" value="WINGED HELIX-TURN-HELIX TRANSCRIPTIONAL REGULATOR, RRF2 FAMILY"/>
    <property type="match status" value="1"/>
</dbReference>
<dbReference type="PROSITE" id="PS51197">
    <property type="entry name" value="HTH_RRF2_2"/>
    <property type="match status" value="1"/>
</dbReference>
<dbReference type="InterPro" id="IPR036388">
    <property type="entry name" value="WH-like_DNA-bd_sf"/>
</dbReference>
<organism evidence="1 2">
    <name type="scientific">Alkalilimnicola ehrlichii (strain ATCC BAA-1101 / DSM 17681 / MLHE-1)</name>
    <dbReference type="NCBI Taxonomy" id="187272"/>
    <lineage>
        <taxon>Bacteria</taxon>
        <taxon>Pseudomonadati</taxon>
        <taxon>Pseudomonadota</taxon>
        <taxon>Gammaproteobacteria</taxon>
        <taxon>Chromatiales</taxon>
        <taxon>Ectothiorhodospiraceae</taxon>
        <taxon>Alkalilimnicola</taxon>
    </lineage>
</organism>
<dbReference type="InterPro" id="IPR036390">
    <property type="entry name" value="WH_DNA-bd_sf"/>
</dbReference>
<dbReference type="HOGENOM" id="CLU_107144_1_2_6"/>
<evidence type="ECO:0000313" key="2">
    <source>
        <dbReference type="Proteomes" id="UP000001962"/>
    </source>
</evidence>
<dbReference type="InterPro" id="IPR014290">
    <property type="entry name" value="SUF_FeS_clus_asmbl_reg"/>
</dbReference>
<dbReference type="RefSeq" id="WP_011628473.1">
    <property type="nucleotide sequence ID" value="NC_008340.1"/>
</dbReference>
<dbReference type="GO" id="GO:0005829">
    <property type="term" value="C:cytosol"/>
    <property type="evidence" value="ECO:0007669"/>
    <property type="project" value="TreeGrafter"/>
</dbReference>
<dbReference type="PROSITE" id="PS01332">
    <property type="entry name" value="HTH_RRF2_1"/>
    <property type="match status" value="1"/>
</dbReference>
<dbReference type="InterPro" id="IPR030489">
    <property type="entry name" value="TR_Rrf2-type_CS"/>
</dbReference>
<dbReference type="Gene3D" id="1.10.10.10">
    <property type="entry name" value="Winged helix-like DNA-binding domain superfamily/Winged helix DNA-binding domain"/>
    <property type="match status" value="1"/>
</dbReference>
<dbReference type="Pfam" id="PF02082">
    <property type="entry name" value="Rrf2"/>
    <property type="match status" value="1"/>
</dbReference>
<dbReference type="NCBIfam" id="TIGR00738">
    <property type="entry name" value="rrf2_super"/>
    <property type="match status" value="1"/>
</dbReference>
<dbReference type="PANTHER" id="PTHR33221:SF2">
    <property type="entry name" value="TRANSCRIPTIONAL REGULATOR"/>
    <property type="match status" value="1"/>
</dbReference>
<dbReference type="GO" id="GO:0003700">
    <property type="term" value="F:DNA-binding transcription factor activity"/>
    <property type="evidence" value="ECO:0007669"/>
    <property type="project" value="TreeGrafter"/>
</dbReference>
<reference evidence="2" key="1">
    <citation type="submission" date="2006-08" db="EMBL/GenBank/DDBJ databases">
        <title>Complete sequence of Alkalilimnicola ehrilichei MLHE-1.</title>
        <authorList>
            <person name="Copeland A."/>
            <person name="Lucas S."/>
            <person name="Lapidus A."/>
            <person name="Barry K."/>
            <person name="Detter J.C."/>
            <person name="Glavina del Rio T."/>
            <person name="Hammon N."/>
            <person name="Israni S."/>
            <person name="Dalin E."/>
            <person name="Tice H."/>
            <person name="Pitluck S."/>
            <person name="Sims D."/>
            <person name="Brettin T."/>
            <person name="Bruce D."/>
            <person name="Han C."/>
            <person name="Tapia R."/>
            <person name="Gilna P."/>
            <person name="Schmutz J."/>
            <person name="Larimer F."/>
            <person name="Land M."/>
            <person name="Hauser L."/>
            <person name="Kyrpides N."/>
            <person name="Mikhailova N."/>
            <person name="Oremland R.S."/>
            <person name="Hoeft S.E."/>
            <person name="Switzer-Blum J."/>
            <person name="Kulp T."/>
            <person name="King G."/>
            <person name="Tabita R."/>
            <person name="Witte B."/>
            <person name="Santini J.M."/>
            <person name="Basu P."/>
            <person name="Hollibaugh J.T."/>
            <person name="Xie G."/>
            <person name="Stolz J.F."/>
            <person name="Richardson P."/>
        </authorList>
    </citation>
    <scope>NUCLEOTIDE SEQUENCE [LARGE SCALE GENOMIC DNA]</scope>
    <source>
        <strain evidence="2">ATCC BAA-1101 / DSM 17681 / MLHE-1</strain>
    </source>
</reference>
<dbReference type="NCBIfam" id="TIGR02944">
    <property type="entry name" value="suf_reg_Xantho"/>
    <property type="match status" value="1"/>
</dbReference>
<dbReference type="KEGG" id="aeh:Mlg_0724"/>
<sequence length="153" mass="16446">MVRINRETDYGIGILTAMARAPEQRFSTVRLADQQGLPQPMVAKILKNLARAGILVSYRGAKGGYGLARPARQISVAEIITALEGPIAFTECVEEGVDACQYGDACTTSANWWRISQVVQHALGSISLKDMSEPVVPLRMMAPRAGSLKGDAS</sequence>
<dbReference type="AlphaFoldDB" id="Q0AAQ9"/>